<accession>A0A369JHI4</accession>
<protein>
    <submittedName>
        <fullName evidence="2">Uncharacterized protein</fullName>
    </submittedName>
</protein>
<evidence type="ECO:0000313" key="3">
    <source>
        <dbReference type="Proteomes" id="UP000076154"/>
    </source>
</evidence>
<dbReference type="AlphaFoldDB" id="A0A369JHI4"/>
<feature type="compositionally biased region" description="Basic residues" evidence="1">
    <location>
        <begin position="114"/>
        <end position="125"/>
    </location>
</feature>
<sequence>MSLDLKILQNDVMMSDLRKKRRFIAGQIALRTDADTQLAYLVFEFIECAARSQKIPSNEKAARFQEKQLAKAVVLLNKTVAGGLRVRIHLSPVLLARWKAERDDHTSLHDEKKRLKKSGSLHHWM</sequence>
<comment type="caution">
    <text evidence="2">The sequence shown here is derived from an EMBL/GenBank/DDBJ whole genome shotgun (WGS) entry which is preliminary data.</text>
</comment>
<dbReference type="EMBL" id="LUEZ02000058">
    <property type="protein sequence ID" value="RDB20772.1"/>
    <property type="molecule type" value="Genomic_DNA"/>
</dbReference>
<dbReference type="Proteomes" id="UP000076154">
    <property type="component" value="Unassembled WGS sequence"/>
</dbReference>
<keyword evidence="3" id="KW-1185">Reference proteome</keyword>
<evidence type="ECO:0000313" key="2">
    <source>
        <dbReference type="EMBL" id="RDB20772.1"/>
    </source>
</evidence>
<proteinExistence type="predicted"/>
<dbReference type="InParanoid" id="A0A369JHI4"/>
<feature type="region of interest" description="Disordered" evidence="1">
    <location>
        <begin position="106"/>
        <end position="125"/>
    </location>
</feature>
<reference evidence="2" key="1">
    <citation type="submission" date="2018-04" db="EMBL/GenBank/DDBJ databases">
        <title>Whole genome sequencing of Hypsizygus marmoreus.</title>
        <authorList>
            <person name="Choi I.-G."/>
            <person name="Min B."/>
            <person name="Kim J.-G."/>
            <person name="Kim S."/>
            <person name="Oh Y.-L."/>
            <person name="Kong W.-S."/>
            <person name="Park H."/>
            <person name="Jeong J."/>
            <person name="Song E.-S."/>
        </authorList>
    </citation>
    <scope>NUCLEOTIDE SEQUENCE [LARGE SCALE GENOMIC DNA]</scope>
    <source>
        <strain evidence="2">51987-8</strain>
    </source>
</reference>
<evidence type="ECO:0000256" key="1">
    <source>
        <dbReference type="SAM" id="MobiDB-lite"/>
    </source>
</evidence>
<name>A0A369JHI4_HYPMA</name>
<gene>
    <name evidence="2" type="ORF">Hypma_012298</name>
</gene>
<organism evidence="2 3">
    <name type="scientific">Hypsizygus marmoreus</name>
    <name type="common">White beech mushroom</name>
    <name type="synonym">Agaricus marmoreus</name>
    <dbReference type="NCBI Taxonomy" id="39966"/>
    <lineage>
        <taxon>Eukaryota</taxon>
        <taxon>Fungi</taxon>
        <taxon>Dikarya</taxon>
        <taxon>Basidiomycota</taxon>
        <taxon>Agaricomycotina</taxon>
        <taxon>Agaricomycetes</taxon>
        <taxon>Agaricomycetidae</taxon>
        <taxon>Agaricales</taxon>
        <taxon>Tricholomatineae</taxon>
        <taxon>Lyophyllaceae</taxon>
        <taxon>Hypsizygus</taxon>
    </lineage>
</organism>